<feature type="transmembrane region" description="Helical" evidence="1">
    <location>
        <begin position="119"/>
        <end position="140"/>
    </location>
</feature>
<feature type="transmembrane region" description="Helical" evidence="1">
    <location>
        <begin position="7"/>
        <end position="24"/>
    </location>
</feature>
<sequence length="154" mass="17569">MKRIIPYLVIITFIWLGFVLAISFMEAPLKFKAPSVTMAIGVDIGRLVFGALNKVEIVFSLAYLFGIRYYYIIEKRIGYIMLVILVIVLIQTVYLLPVLDKYALLVISGKESPSSIPHIVYVVFEIGKIVLLALIGYKQLLVFRNVGKKRIYQH</sequence>
<dbReference type="EMBL" id="JBHULX010000039">
    <property type="protein sequence ID" value="MFD2592489.1"/>
    <property type="molecule type" value="Genomic_DNA"/>
</dbReference>
<keyword evidence="1" id="KW-1133">Transmembrane helix</keyword>
<evidence type="ECO:0000256" key="1">
    <source>
        <dbReference type="SAM" id="Phobius"/>
    </source>
</evidence>
<gene>
    <name evidence="2" type="ORF">ACFSTE_16750</name>
</gene>
<proteinExistence type="predicted"/>
<evidence type="ECO:0000313" key="2">
    <source>
        <dbReference type="EMBL" id="MFD2592489.1"/>
    </source>
</evidence>
<keyword evidence="1" id="KW-0812">Transmembrane</keyword>
<dbReference type="RefSeq" id="WP_176030506.1">
    <property type="nucleotide sequence ID" value="NZ_JBHSJV010000001.1"/>
</dbReference>
<reference evidence="3" key="1">
    <citation type="journal article" date="2019" name="Int. J. Syst. Evol. Microbiol.">
        <title>The Global Catalogue of Microorganisms (GCM) 10K type strain sequencing project: providing services to taxonomists for standard genome sequencing and annotation.</title>
        <authorList>
            <consortium name="The Broad Institute Genomics Platform"/>
            <consortium name="The Broad Institute Genome Sequencing Center for Infectious Disease"/>
            <person name="Wu L."/>
            <person name="Ma J."/>
        </authorList>
    </citation>
    <scope>NUCLEOTIDE SEQUENCE [LARGE SCALE GENOMIC DNA]</scope>
    <source>
        <strain evidence="3">KCTC 42423</strain>
    </source>
</reference>
<feature type="transmembrane region" description="Helical" evidence="1">
    <location>
        <begin position="44"/>
        <end position="65"/>
    </location>
</feature>
<keyword evidence="1" id="KW-0472">Membrane</keyword>
<protein>
    <recommendedName>
        <fullName evidence="4">DUF4149 domain-containing protein</fullName>
    </recommendedName>
</protein>
<evidence type="ECO:0008006" key="4">
    <source>
        <dbReference type="Google" id="ProtNLM"/>
    </source>
</evidence>
<comment type="caution">
    <text evidence="2">The sequence shown here is derived from an EMBL/GenBank/DDBJ whole genome shotgun (WGS) entry which is preliminary data.</text>
</comment>
<feature type="transmembrane region" description="Helical" evidence="1">
    <location>
        <begin position="77"/>
        <end position="99"/>
    </location>
</feature>
<evidence type="ECO:0000313" key="3">
    <source>
        <dbReference type="Proteomes" id="UP001597459"/>
    </source>
</evidence>
<dbReference type="Proteomes" id="UP001597459">
    <property type="component" value="Unassembled WGS sequence"/>
</dbReference>
<name>A0ABW5NBW4_9FLAO</name>
<organism evidence="2 3">
    <name type="scientific">Aquimarina hainanensis</name>
    <dbReference type="NCBI Taxonomy" id="1578017"/>
    <lineage>
        <taxon>Bacteria</taxon>
        <taxon>Pseudomonadati</taxon>
        <taxon>Bacteroidota</taxon>
        <taxon>Flavobacteriia</taxon>
        <taxon>Flavobacteriales</taxon>
        <taxon>Flavobacteriaceae</taxon>
        <taxon>Aquimarina</taxon>
    </lineage>
</organism>
<keyword evidence="3" id="KW-1185">Reference proteome</keyword>
<accession>A0ABW5NBW4</accession>